<dbReference type="InterPro" id="IPR010071">
    <property type="entry name" value="AA_adenyl_dom"/>
</dbReference>
<dbReference type="PANTHER" id="PTHR45527">
    <property type="entry name" value="NONRIBOSOMAL PEPTIDE SYNTHETASE"/>
    <property type="match status" value="1"/>
</dbReference>
<organism evidence="2 3">
    <name type="scientific">Streptomyces evansiae</name>
    <dbReference type="NCBI Taxonomy" id="3075535"/>
    <lineage>
        <taxon>Bacteria</taxon>
        <taxon>Bacillati</taxon>
        <taxon>Actinomycetota</taxon>
        <taxon>Actinomycetes</taxon>
        <taxon>Kitasatosporales</taxon>
        <taxon>Streptomycetaceae</taxon>
        <taxon>Streptomyces</taxon>
    </lineage>
</organism>
<feature type="domain" description="AMP-dependent synthetase/ligase" evidence="1">
    <location>
        <begin position="52"/>
        <end position="397"/>
    </location>
</feature>
<gene>
    <name evidence="2" type="ORF">RM698_32860</name>
</gene>
<proteinExistence type="predicted"/>
<evidence type="ECO:0000259" key="1">
    <source>
        <dbReference type="Pfam" id="PF00501"/>
    </source>
</evidence>
<dbReference type="NCBIfam" id="TIGR01733">
    <property type="entry name" value="AA-adenyl-dom"/>
    <property type="match status" value="1"/>
</dbReference>
<evidence type="ECO:0000313" key="3">
    <source>
        <dbReference type="Proteomes" id="UP001183610"/>
    </source>
</evidence>
<dbReference type="Gene3D" id="3.30.300.30">
    <property type="match status" value="1"/>
</dbReference>
<dbReference type="SUPFAM" id="SSF56801">
    <property type="entry name" value="Acetyl-CoA synthetase-like"/>
    <property type="match status" value="1"/>
</dbReference>
<dbReference type="Proteomes" id="UP001183610">
    <property type="component" value="Unassembled WGS sequence"/>
</dbReference>
<comment type="caution">
    <text evidence="2">The sequence shown here is derived from an EMBL/GenBank/DDBJ whole genome shotgun (WGS) entry which is preliminary data.</text>
</comment>
<dbReference type="InterPro" id="IPR045851">
    <property type="entry name" value="AMP-bd_C_sf"/>
</dbReference>
<sequence length="497" mass="52994">MSRVLEAAALDPGAPISTIDVLAKRERADLERWGTGPQSTPEESTVAGAFLARAGRCPEAVAVVDAASGVELTYRELEHRARVFAGRVRDAFGEVADVAVPVLAERSVDLVVAFTGILLAGGAYRPVHLGHPLNRQRDSLTDGDGTPLLVVDAAHSDHPLTEGRRVLTIAGDEDATSTDVVLPCVLPDQLAYVMSTSGSTGRPKAIAITHRSVVDLAVDPAWEITADDRVLMQAPHAFDGSTYELWAPLLAGATVVIAPPGELTAARVRDLTHTHHLTTISLTAGLFSVLAEDDPHVFTHLREVTTGGDVVPPAAVHAVLTASPDTIVRTTYGPTETTLCVTHTPWHPHDTIPTPVPLGTPMNNTTLRVLDPALRPCPPGVLGELYLTGTGLARGYLAQPALTATRFTADPHGTPGTRMYRTGDLARLHHDGTLTFHGRNDHQIKIRGTRIEINEIETALTTHHGVTHAAVIAHHPHTPHTQLTAYYTGTTTPTTLH</sequence>
<feature type="non-terminal residue" evidence="2">
    <location>
        <position position="497"/>
    </location>
</feature>
<name>A0ABU2RCH9_9ACTN</name>
<dbReference type="Gene3D" id="2.30.38.10">
    <property type="entry name" value="Luciferase, Domain 3"/>
    <property type="match status" value="1"/>
</dbReference>
<reference evidence="3" key="1">
    <citation type="submission" date="2023-07" db="EMBL/GenBank/DDBJ databases">
        <title>30 novel species of actinomycetes from the DSMZ collection.</title>
        <authorList>
            <person name="Nouioui I."/>
        </authorList>
    </citation>
    <scope>NUCLEOTIDE SEQUENCE [LARGE SCALE GENOMIC DNA]</scope>
    <source>
        <strain evidence="3">DSM 41979</strain>
    </source>
</reference>
<dbReference type="Gene3D" id="3.40.50.980">
    <property type="match status" value="2"/>
</dbReference>
<evidence type="ECO:0000313" key="2">
    <source>
        <dbReference type="EMBL" id="MDT0413794.1"/>
    </source>
</evidence>
<dbReference type="Pfam" id="PF00501">
    <property type="entry name" value="AMP-binding"/>
    <property type="match status" value="1"/>
</dbReference>
<keyword evidence="3" id="KW-1185">Reference proteome</keyword>
<dbReference type="EMBL" id="JAVRET010000207">
    <property type="protein sequence ID" value="MDT0413794.1"/>
    <property type="molecule type" value="Genomic_DNA"/>
</dbReference>
<dbReference type="InterPro" id="IPR000873">
    <property type="entry name" value="AMP-dep_synth/lig_dom"/>
</dbReference>
<dbReference type="PANTHER" id="PTHR45527:SF1">
    <property type="entry name" value="FATTY ACID SYNTHASE"/>
    <property type="match status" value="1"/>
</dbReference>
<accession>A0ABU2RCH9</accession>
<protein>
    <submittedName>
        <fullName evidence="2">Amino acid adenylation domain-containing protein</fullName>
    </submittedName>
</protein>